<sequence length="83" mass="9749">MRLNNYVHVECDVKGCQNKLDVPEKEIDTHGWAVGVEYIDAKGRTKKYDLCFEHAMRWRYLRQQHDAEIDNLISTGNIKNPVM</sequence>
<reference evidence="1" key="1">
    <citation type="journal article" date="2021" name="Proc. Natl. Acad. Sci. U.S.A.">
        <title>A Catalog of Tens of Thousands of Viruses from Human Metagenomes Reveals Hidden Associations with Chronic Diseases.</title>
        <authorList>
            <person name="Tisza M.J."/>
            <person name="Buck C.B."/>
        </authorList>
    </citation>
    <scope>NUCLEOTIDE SEQUENCE</scope>
    <source>
        <strain evidence="1">Ctkhg5</strain>
    </source>
</reference>
<accession>A0A8S5UDA2</accession>
<name>A0A8S5UDA2_9CAUD</name>
<protein>
    <submittedName>
        <fullName evidence="1">Uncharacterized protein</fullName>
    </submittedName>
</protein>
<proteinExistence type="predicted"/>
<dbReference type="EMBL" id="BK016067">
    <property type="protein sequence ID" value="DAF92469.1"/>
    <property type="molecule type" value="Genomic_DNA"/>
</dbReference>
<organism evidence="1">
    <name type="scientific">Siphoviridae sp. ctkhg5</name>
    <dbReference type="NCBI Taxonomy" id="2825643"/>
    <lineage>
        <taxon>Viruses</taxon>
        <taxon>Duplodnaviria</taxon>
        <taxon>Heunggongvirae</taxon>
        <taxon>Uroviricota</taxon>
        <taxon>Caudoviricetes</taxon>
    </lineage>
</organism>
<evidence type="ECO:0000313" key="1">
    <source>
        <dbReference type="EMBL" id="DAF92469.1"/>
    </source>
</evidence>